<comment type="similarity">
    <text evidence="2 13">Belongs to the SUA5 family.</text>
</comment>
<dbReference type="FunFam" id="3.90.870.10:FF:000009">
    <property type="entry name" value="Threonylcarbamoyl-AMP synthase, putative"/>
    <property type="match status" value="1"/>
</dbReference>
<dbReference type="Proteomes" id="UP000243547">
    <property type="component" value="Unassembled WGS sequence"/>
</dbReference>
<evidence type="ECO:0000256" key="12">
    <source>
        <dbReference type="ARBA" id="ARBA00048366"/>
    </source>
</evidence>
<dbReference type="Pfam" id="PF03481">
    <property type="entry name" value="Sua5_C"/>
    <property type="match status" value="1"/>
</dbReference>
<feature type="domain" description="YrdC-like" evidence="15">
    <location>
        <begin position="11"/>
        <end position="198"/>
    </location>
</feature>
<keyword evidence="10 13" id="KW-0067">ATP-binding</keyword>
<dbReference type="Gene3D" id="3.40.50.11030">
    <property type="entry name" value="Threonylcarbamoyl-AMP synthase, C-terminal domain"/>
    <property type="match status" value="1"/>
</dbReference>
<keyword evidence="17" id="KW-1185">Reference proteome</keyword>
<dbReference type="STRING" id="1120989.SAMN02745227_00731"/>
<protein>
    <recommendedName>
        <fullName evidence="4 13">Threonylcarbamoyl-AMP synthase</fullName>
        <shortName evidence="13">TC-AMP synthase</shortName>
        <ecNumber evidence="3 13">2.7.7.87</ecNumber>
    </recommendedName>
    <alternativeName>
        <fullName evidence="11 13">L-threonylcarbamoyladenylate synthase</fullName>
    </alternativeName>
</protein>
<evidence type="ECO:0000313" key="16">
    <source>
        <dbReference type="EMBL" id="SHJ80238.1"/>
    </source>
</evidence>
<dbReference type="SUPFAM" id="SSF55821">
    <property type="entry name" value="YrdC/RibB"/>
    <property type="match status" value="1"/>
</dbReference>
<evidence type="ECO:0000256" key="1">
    <source>
        <dbReference type="ARBA" id="ARBA00004496"/>
    </source>
</evidence>
<accession>A0A1M6M9T9</accession>
<keyword evidence="7 13" id="KW-0819">tRNA processing</keyword>
<dbReference type="RefSeq" id="WP_072906392.1">
    <property type="nucleotide sequence ID" value="NZ_FRAI01000006.1"/>
</dbReference>
<feature type="binding site" evidence="14">
    <location>
        <position position="142"/>
    </location>
    <ligand>
        <name>L-threonine</name>
        <dbReference type="ChEBI" id="CHEBI:57926"/>
    </ligand>
</feature>
<keyword evidence="5 13" id="KW-0963">Cytoplasm</keyword>
<dbReference type="EMBL" id="FRAI01000006">
    <property type="protein sequence ID" value="SHJ80238.1"/>
    <property type="molecule type" value="Genomic_DNA"/>
</dbReference>
<evidence type="ECO:0000256" key="14">
    <source>
        <dbReference type="PIRSR" id="PIRSR004930-1"/>
    </source>
</evidence>
<dbReference type="InterPro" id="IPR005145">
    <property type="entry name" value="Sua5_C"/>
</dbReference>
<dbReference type="GO" id="GO:0008033">
    <property type="term" value="P:tRNA processing"/>
    <property type="evidence" value="ECO:0007669"/>
    <property type="project" value="UniProtKB-KW"/>
</dbReference>
<evidence type="ECO:0000256" key="7">
    <source>
        <dbReference type="ARBA" id="ARBA00022694"/>
    </source>
</evidence>
<feature type="binding site" evidence="14">
    <location>
        <position position="33"/>
    </location>
    <ligand>
        <name>L-threonine</name>
        <dbReference type="ChEBI" id="CHEBI:57926"/>
    </ligand>
</feature>
<keyword evidence="8 13" id="KW-0548">Nucleotidyltransferase</keyword>
<feature type="binding site" evidence="14">
    <location>
        <position position="140"/>
    </location>
    <ligand>
        <name>L-threonine</name>
        <dbReference type="ChEBI" id="CHEBI:57926"/>
    </ligand>
</feature>
<name>A0A1M6M9T9_9FIRM</name>
<gene>
    <name evidence="16" type="ORF">SAMN02745227_00731</name>
</gene>
<dbReference type="InterPro" id="IPR006070">
    <property type="entry name" value="Sua5-like_dom"/>
</dbReference>
<dbReference type="GO" id="GO:0006450">
    <property type="term" value="P:regulation of translational fidelity"/>
    <property type="evidence" value="ECO:0007669"/>
    <property type="project" value="TreeGrafter"/>
</dbReference>
<dbReference type="EC" id="2.7.7.87" evidence="3 13"/>
<feature type="binding site" evidence="14">
    <location>
        <position position="150"/>
    </location>
    <ligand>
        <name>ATP</name>
        <dbReference type="ChEBI" id="CHEBI:30616"/>
    </ligand>
</feature>
<evidence type="ECO:0000256" key="6">
    <source>
        <dbReference type="ARBA" id="ARBA00022679"/>
    </source>
</evidence>
<dbReference type="PROSITE" id="PS51163">
    <property type="entry name" value="YRDC"/>
    <property type="match status" value="1"/>
</dbReference>
<dbReference type="GO" id="GO:0061710">
    <property type="term" value="F:L-threonylcarbamoyladenylate synthase"/>
    <property type="evidence" value="ECO:0007669"/>
    <property type="project" value="UniProtKB-EC"/>
</dbReference>
<dbReference type="InterPro" id="IPR038385">
    <property type="entry name" value="Sua5/YwlC_C"/>
</dbReference>
<feature type="binding site" evidence="14">
    <location>
        <position position="180"/>
    </location>
    <ligand>
        <name>L-threonine</name>
        <dbReference type="ChEBI" id="CHEBI:57926"/>
    </ligand>
</feature>
<dbReference type="Gene3D" id="3.90.870.10">
    <property type="entry name" value="DHBP synthase"/>
    <property type="match status" value="1"/>
</dbReference>
<evidence type="ECO:0000256" key="2">
    <source>
        <dbReference type="ARBA" id="ARBA00007663"/>
    </source>
</evidence>
<dbReference type="InterPro" id="IPR017945">
    <property type="entry name" value="DHBP_synth_RibB-like_a/b_dom"/>
</dbReference>
<feature type="binding site" evidence="14">
    <location>
        <position position="116"/>
    </location>
    <ligand>
        <name>ATP</name>
        <dbReference type="ChEBI" id="CHEBI:30616"/>
    </ligand>
</feature>
<dbReference type="InterPro" id="IPR050156">
    <property type="entry name" value="TC-AMP_synthase_SUA5"/>
</dbReference>
<feature type="binding site" evidence="14">
    <location>
        <position position="56"/>
    </location>
    <ligand>
        <name>ATP</name>
        <dbReference type="ChEBI" id="CHEBI:30616"/>
    </ligand>
</feature>
<dbReference type="GO" id="GO:0005524">
    <property type="term" value="F:ATP binding"/>
    <property type="evidence" value="ECO:0007669"/>
    <property type="project" value="UniProtKB-UniRule"/>
</dbReference>
<keyword evidence="9 13" id="KW-0547">Nucleotide-binding</keyword>
<evidence type="ECO:0000256" key="4">
    <source>
        <dbReference type="ARBA" id="ARBA00015492"/>
    </source>
</evidence>
<evidence type="ECO:0000256" key="3">
    <source>
        <dbReference type="ARBA" id="ARBA00012584"/>
    </source>
</evidence>
<dbReference type="PANTHER" id="PTHR17490">
    <property type="entry name" value="SUA5"/>
    <property type="match status" value="1"/>
</dbReference>
<comment type="catalytic activity">
    <reaction evidence="12 13">
        <text>L-threonine + hydrogencarbonate + ATP = L-threonylcarbamoyladenylate + diphosphate + H2O</text>
        <dbReference type="Rhea" id="RHEA:36407"/>
        <dbReference type="ChEBI" id="CHEBI:15377"/>
        <dbReference type="ChEBI" id="CHEBI:17544"/>
        <dbReference type="ChEBI" id="CHEBI:30616"/>
        <dbReference type="ChEBI" id="CHEBI:33019"/>
        <dbReference type="ChEBI" id="CHEBI:57926"/>
        <dbReference type="ChEBI" id="CHEBI:73682"/>
        <dbReference type="EC" id="2.7.7.87"/>
    </reaction>
</comment>
<dbReference type="GO" id="GO:0000049">
    <property type="term" value="F:tRNA binding"/>
    <property type="evidence" value="ECO:0007669"/>
    <property type="project" value="TreeGrafter"/>
</dbReference>
<keyword evidence="6 13" id="KW-0808">Transferase</keyword>
<dbReference type="AlphaFoldDB" id="A0A1M6M9T9"/>
<dbReference type="GO" id="GO:0003725">
    <property type="term" value="F:double-stranded RNA binding"/>
    <property type="evidence" value="ECO:0007669"/>
    <property type="project" value="UniProtKB-UniRule"/>
</dbReference>
<evidence type="ECO:0000256" key="10">
    <source>
        <dbReference type="ARBA" id="ARBA00022840"/>
    </source>
</evidence>
<evidence type="ECO:0000313" key="17">
    <source>
        <dbReference type="Proteomes" id="UP000243547"/>
    </source>
</evidence>
<dbReference type="GO" id="GO:0005737">
    <property type="term" value="C:cytoplasm"/>
    <property type="evidence" value="ECO:0007669"/>
    <property type="project" value="UniProtKB-SubCell"/>
</dbReference>
<dbReference type="PANTHER" id="PTHR17490:SF16">
    <property type="entry name" value="THREONYLCARBAMOYL-AMP SYNTHASE"/>
    <property type="match status" value="1"/>
</dbReference>
<dbReference type="NCBIfam" id="TIGR00057">
    <property type="entry name" value="L-threonylcarbamoyladenylate synthase"/>
    <property type="match status" value="1"/>
</dbReference>
<evidence type="ECO:0000256" key="13">
    <source>
        <dbReference type="PIRNR" id="PIRNR004930"/>
    </source>
</evidence>
<dbReference type="PIRSF" id="PIRSF004930">
    <property type="entry name" value="Tln_factor_SUA5"/>
    <property type="match status" value="1"/>
</dbReference>
<comment type="function">
    <text evidence="13">Required for the formation of a threonylcarbamoyl group on adenosine at position 37 (t(6)A37) in tRNAs that read codons beginning with adenine.</text>
</comment>
<feature type="binding site" evidence="14">
    <location>
        <position position="230"/>
    </location>
    <ligand>
        <name>ATP</name>
        <dbReference type="ChEBI" id="CHEBI:30616"/>
    </ligand>
</feature>
<evidence type="ECO:0000259" key="15">
    <source>
        <dbReference type="PROSITE" id="PS51163"/>
    </source>
</evidence>
<evidence type="ECO:0000256" key="9">
    <source>
        <dbReference type="ARBA" id="ARBA00022741"/>
    </source>
</evidence>
<evidence type="ECO:0000256" key="11">
    <source>
        <dbReference type="ARBA" id="ARBA00029774"/>
    </source>
</evidence>
<evidence type="ECO:0000256" key="5">
    <source>
        <dbReference type="ARBA" id="ARBA00022490"/>
    </source>
</evidence>
<dbReference type="OrthoDB" id="9814580at2"/>
<evidence type="ECO:0000256" key="8">
    <source>
        <dbReference type="ARBA" id="ARBA00022695"/>
    </source>
</evidence>
<comment type="subcellular location">
    <subcellularLocation>
        <location evidence="1 13">Cytoplasm</location>
    </subcellularLocation>
</comment>
<dbReference type="Pfam" id="PF01300">
    <property type="entry name" value="Sua5_yciO_yrdC"/>
    <property type="match status" value="1"/>
</dbReference>
<feature type="binding site" evidence="14">
    <location>
        <position position="65"/>
    </location>
    <ligand>
        <name>L-threonine</name>
        <dbReference type="ChEBI" id="CHEBI:57926"/>
    </ligand>
</feature>
<reference evidence="17" key="1">
    <citation type="submission" date="2016-11" db="EMBL/GenBank/DDBJ databases">
        <authorList>
            <person name="Varghese N."/>
            <person name="Submissions S."/>
        </authorList>
    </citation>
    <scope>NUCLEOTIDE SEQUENCE [LARGE SCALE GENOMIC DNA]</scope>
    <source>
        <strain evidence="17">DSM 14826</strain>
    </source>
</reference>
<organism evidence="16 17">
    <name type="scientific">Anaerobranca californiensis DSM 14826</name>
    <dbReference type="NCBI Taxonomy" id="1120989"/>
    <lineage>
        <taxon>Bacteria</taxon>
        <taxon>Bacillati</taxon>
        <taxon>Bacillota</taxon>
        <taxon>Clostridia</taxon>
        <taxon>Eubacteriales</taxon>
        <taxon>Proteinivoracaceae</taxon>
        <taxon>Anaerobranca</taxon>
    </lineage>
</organism>
<feature type="binding site" evidence="14">
    <location>
        <position position="60"/>
    </location>
    <ligand>
        <name>ATP</name>
        <dbReference type="ChEBI" id="CHEBI:30616"/>
    </ligand>
</feature>
<proteinExistence type="inferred from homology"/>
<feature type="binding site" evidence="14">
    <location>
        <position position="194"/>
    </location>
    <ligand>
        <name>ATP</name>
        <dbReference type="ChEBI" id="CHEBI:30616"/>
    </ligand>
</feature>
<feature type="binding site" evidence="14">
    <location>
        <position position="120"/>
    </location>
    <ligand>
        <name>L-threonine</name>
        <dbReference type="ChEBI" id="CHEBI:57926"/>
    </ligand>
</feature>
<dbReference type="InterPro" id="IPR010923">
    <property type="entry name" value="T(6)A37_SUA5"/>
</dbReference>
<sequence>MVKTKLLKTDKHDIKIAAEGIKQGKTVVFPTETVYGLGANGLNKEAVQKIYLAKGRPADNPLILHIGNVSWVEKLAVNIPKEFYLLVDNFWPGPLTVVLQAKKNVIPEITLGGLDTVALRMPGHPLALELINEGDLPIAAPSANTSGRPSPTNHSHVIEDLYGKVDYIFLGGDTPIGIESTVLDLSGGKGKILRPGSITYEELMEVVEVEEFVEGQKGKILSPGVKYRHYQPQAPMKVILGEDNHVIEEINRRIPHLLKIYQKIGVLCFDEDIDKILKTDRLHIVPVGSKNNLLSVANNLYKTLRTFDTLKVSYILSRGINHPQGLGIAISNRLNKACGNNIDII</sequence>